<proteinExistence type="predicted"/>
<evidence type="ECO:0000313" key="2">
    <source>
        <dbReference type="Proteomes" id="UP000789366"/>
    </source>
</evidence>
<feature type="non-terminal residue" evidence="1">
    <location>
        <position position="1"/>
    </location>
</feature>
<reference evidence="1" key="1">
    <citation type="submission" date="2021-06" db="EMBL/GenBank/DDBJ databases">
        <authorList>
            <person name="Kallberg Y."/>
            <person name="Tangrot J."/>
            <person name="Rosling A."/>
        </authorList>
    </citation>
    <scope>NUCLEOTIDE SEQUENCE</scope>
    <source>
        <strain evidence="1">28 12/20/2015</strain>
    </source>
</reference>
<gene>
    <name evidence="1" type="ORF">SPELUC_LOCUS13152</name>
</gene>
<evidence type="ECO:0000313" key="1">
    <source>
        <dbReference type="EMBL" id="CAG8731628.1"/>
    </source>
</evidence>
<accession>A0ACA9Q335</accession>
<dbReference type="EMBL" id="CAJVPW010033642">
    <property type="protein sequence ID" value="CAG8731628.1"/>
    <property type="molecule type" value="Genomic_DNA"/>
</dbReference>
<keyword evidence="2" id="KW-1185">Reference proteome</keyword>
<name>A0ACA9Q335_9GLOM</name>
<organism evidence="1 2">
    <name type="scientific">Cetraspora pellucida</name>
    <dbReference type="NCBI Taxonomy" id="1433469"/>
    <lineage>
        <taxon>Eukaryota</taxon>
        <taxon>Fungi</taxon>
        <taxon>Fungi incertae sedis</taxon>
        <taxon>Mucoromycota</taxon>
        <taxon>Glomeromycotina</taxon>
        <taxon>Glomeromycetes</taxon>
        <taxon>Diversisporales</taxon>
        <taxon>Gigasporaceae</taxon>
        <taxon>Cetraspora</taxon>
    </lineage>
</organism>
<feature type="non-terminal residue" evidence="1">
    <location>
        <position position="119"/>
    </location>
</feature>
<comment type="caution">
    <text evidence="1">The sequence shown here is derived from an EMBL/GenBank/DDBJ whole genome shotgun (WGS) entry which is preliminary data.</text>
</comment>
<sequence>PLRRLAKMNLVKNYINKYPSRILLIDHSEKLEFEDLENQKIQTIQDSEKIQDSKKIKDSEKINVITNRLATLKNRLDVLEDLLKTFYLDTSFLDRVKEVREEIVNENGNETVSKKSEEK</sequence>
<protein>
    <submittedName>
        <fullName evidence="1">4121_t:CDS:1</fullName>
    </submittedName>
</protein>
<dbReference type="Proteomes" id="UP000789366">
    <property type="component" value="Unassembled WGS sequence"/>
</dbReference>